<dbReference type="EMBL" id="VSSQ01016039">
    <property type="protein sequence ID" value="MPM56996.1"/>
    <property type="molecule type" value="Genomic_DNA"/>
</dbReference>
<evidence type="ECO:0000313" key="1">
    <source>
        <dbReference type="EMBL" id="MPM56996.1"/>
    </source>
</evidence>
<comment type="caution">
    <text evidence="1">The sequence shown here is derived from an EMBL/GenBank/DDBJ whole genome shotgun (WGS) entry which is preliminary data.</text>
</comment>
<protein>
    <recommendedName>
        <fullName evidence="2">DUF2971 domain-containing protein</fullName>
    </recommendedName>
</protein>
<evidence type="ECO:0008006" key="2">
    <source>
        <dbReference type="Google" id="ProtNLM"/>
    </source>
</evidence>
<dbReference type="AlphaFoldDB" id="A0A645AW23"/>
<proteinExistence type="predicted"/>
<sequence length="239" mass="27889">MDNKILKINSNDLKELSGSMRVARYFTYDKLKDIIDNERLYFHNCELFDDDNERKRIERGRYKNQKARRISIKIHNALINECKAYVSCWTIFEDENAALWKIYDNTSTGACIVTTVEKLRKQLDQNILIGQVSYEENANILFIDIEGIASNYLSTEFVKISPYAFEKEVRAVFFSKETSNSIKMGINFESLVDEVYLSPFANSKNNLRTEKLLLKRIVKNKIKQSTISETKKTSKEMSK</sequence>
<organism evidence="1">
    <name type="scientific">bioreactor metagenome</name>
    <dbReference type="NCBI Taxonomy" id="1076179"/>
    <lineage>
        <taxon>unclassified sequences</taxon>
        <taxon>metagenomes</taxon>
        <taxon>ecological metagenomes</taxon>
    </lineage>
</organism>
<name>A0A645AW23_9ZZZZ</name>
<reference evidence="1" key="1">
    <citation type="submission" date="2019-08" db="EMBL/GenBank/DDBJ databases">
        <authorList>
            <person name="Kucharzyk K."/>
            <person name="Murdoch R.W."/>
            <person name="Higgins S."/>
            <person name="Loffler F."/>
        </authorList>
    </citation>
    <scope>NUCLEOTIDE SEQUENCE</scope>
</reference>
<accession>A0A645AW23</accession>
<gene>
    <name evidence="1" type="ORF">SDC9_103813</name>
</gene>